<proteinExistence type="predicted"/>
<accession>A0ACB9RA90</accession>
<sequence>MRPSRVAAGIRKTKPKKKVAGHGLDDVPRVLAKQEAHASFEDEELVGRGDGPGATPRSIADQDSPPFIMDNFDPLSSFYARPGETSTIVSALTQVVSSSTFPQHSSHQFPSPSGSSSFAGFFPTSGSGIWIGQKRGRDEGGGSCNSLSYPPPGFFGQATMTDDRLTFQSMQGWRPQSSSPTESSARNEMEAMTPASAASSSYEESGGKRRIKYRGVRQRPWGKWAAEIRDPQKAARVWLGTFETAEAAARAYDEAAVRFRGNRAKLNFPENVSVYSAPAALDLPMSVPALTIPQSLLRPATAPFDVQHLAQGSSSDDTMDFRGEYSRLLPGQPAAFPDQILSFSSPYSPSSTTAGATPFRSSSPSPLSFPFQRFPPTSTPAHEYHFANTVTATASASPPTHSQHSSSQYQQSGGVIGRSTGHRGRPNPDSST</sequence>
<name>A0ACB9RA90_9MYRT</name>
<keyword evidence="2" id="KW-1185">Reference proteome</keyword>
<protein>
    <submittedName>
        <fullName evidence="1">Uncharacterized protein</fullName>
    </submittedName>
</protein>
<gene>
    <name evidence="1" type="ORF">MLD38_013080</name>
</gene>
<dbReference type="Proteomes" id="UP001057402">
    <property type="component" value="Chromosome 4"/>
</dbReference>
<comment type="caution">
    <text evidence="1">The sequence shown here is derived from an EMBL/GenBank/DDBJ whole genome shotgun (WGS) entry which is preliminary data.</text>
</comment>
<dbReference type="EMBL" id="CM042883">
    <property type="protein sequence ID" value="KAI4375176.1"/>
    <property type="molecule type" value="Genomic_DNA"/>
</dbReference>
<evidence type="ECO:0000313" key="2">
    <source>
        <dbReference type="Proteomes" id="UP001057402"/>
    </source>
</evidence>
<organism evidence="1 2">
    <name type="scientific">Melastoma candidum</name>
    <dbReference type="NCBI Taxonomy" id="119954"/>
    <lineage>
        <taxon>Eukaryota</taxon>
        <taxon>Viridiplantae</taxon>
        <taxon>Streptophyta</taxon>
        <taxon>Embryophyta</taxon>
        <taxon>Tracheophyta</taxon>
        <taxon>Spermatophyta</taxon>
        <taxon>Magnoliopsida</taxon>
        <taxon>eudicotyledons</taxon>
        <taxon>Gunneridae</taxon>
        <taxon>Pentapetalae</taxon>
        <taxon>rosids</taxon>
        <taxon>malvids</taxon>
        <taxon>Myrtales</taxon>
        <taxon>Melastomataceae</taxon>
        <taxon>Melastomatoideae</taxon>
        <taxon>Melastomateae</taxon>
        <taxon>Melastoma</taxon>
    </lineage>
</organism>
<reference evidence="2" key="1">
    <citation type="journal article" date="2023" name="Front. Plant Sci.">
        <title>Chromosomal-level genome assembly of Melastoma candidum provides insights into trichome evolution.</title>
        <authorList>
            <person name="Zhong Y."/>
            <person name="Wu W."/>
            <person name="Sun C."/>
            <person name="Zou P."/>
            <person name="Liu Y."/>
            <person name="Dai S."/>
            <person name="Zhou R."/>
        </authorList>
    </citation>
    <scope>NUCLEOTIDE SEQUENCE [LARGE SCALE GENOMIC DNA]</scope>
</reference>
<evidence type="ECO:0000313" key="1">
    <source>
        <dbReference type="EMBL" id="KAI4375176.1"/>
    </source>
</evidence>